<name>C0DT92_EIKCO</name>
<comment type="caution">
    <text evidence="1">The sequence shown here is derived from an EMBL/GenBank/DDBJ whole genome shotgun (WGS) entry which is preliminary data.</text>
</comment>
<protein>
    <submittedName>
        <fullName evidence="1">Uncharacterized protein</fullName>
    </submittedName>
</protein>
<gene>
    <name evidence="1" type="ORF">EIKCOROL_00570</name>
</gene>
<evidence type="ECO:0000313" key="2">
    <source>
        <dbReference type="Proteomes" id="UP000005837"/>
    </source>
</evidence>
<dbReference type="EMBL" id="ACEA01000012">
    <property type="protein sequence ID" value="EEG24797.1"/>
    <property type="molecule type" value="Genomic_DNA"/>
</dbReference>
<organism evidence="1 2">
    <name type="scientific">Eikenella corrodens ATCC 23834</name>
    <dbReference type="NCBI Taxonomy" id="546274"/>
    <lineage>
        <taxon>Bacteria</taxon>
        <taxon>Pseudomonadati</taxon>
        <taxon>Pseudomonadota</taxon>
        <taxon>Betaproteobacteria</taxon>
        <taxon>Neisseriales</taxon>
        <taxon>Neisseriaceae</taxon>
        <taxon>Eikenella</taxon>
    </lineage>
</organism>
<dbReference type="HOGENOM" id="CLU_2787241_0_0_4"/>
<dbReference type="AlphaFoldDB" id="C0DT92"/>
<evidence type="ECO:0000313" key="1">
    <source>
        <dbReference type="EMBL" id="EEG24797.1"/>
    </source>
</evidence>
<reference evidence="1 2" key="1">
    <citation type="submission" date="2009-01" db="EMBL/GenBank/DDBJ databases">
        <authorList>
            <person name="Fulton L."/>
            <person name="Clifton S."/>
            <person name="Chinwalla A.T."/>
            <person name="Mitreva M."/>
            <person name="Sodergren E."/>
            <person name="Weinstock G."/>
            <person name="Clifton S."/>
            <person name="Dooling D.J."/>
            <person name="Fulton B."/>
            <person name="Minx P."/>
            <person name="Pepin K.H."/>
            <person name="Johnson M."/>
            <person name="Bhonagiri V."/>
            <person name="Nash W.E."/>
            <person name="Mardis E.R."/>
            <person name="Wilson R.K."/>
        </authorList>
    </citation>
    <scope>NUCLEOTIDE SEQUENCE [LARGE SCALE GENOMIC DNA]</scope>
    <source>
        <strain evidence="1 2">ATCC 23834</strain>
    </source>
</reference>
<dbReference type="Proteomes" id="UP000005837">
    <property type="component" value="Unassembled WGS sequence"/>
</dbReference>
<proteinExistence type="predicted"/>
<sequence>MSKCFGYLGHALINPSCRAAQSLYRCTTSSAHGSMTLPVVPDNSGSLGQGVAKSAGGSTAFGNGGVED</sequence>
<accession>C0DT92</accession>